<dbReference type="PROSITE" id="PS00445">
    <property type="entry name" value="FGGY_KINASES_2"/>
    <property type="match status" value="1"/>
</dbReference>
<protein>
    <submittedName>
        <fullName evidence="8">L-xylulose/3-keto-L-gulonate kinase</fullName>
        <ecNumber evidence="8">2.7.1.-</ecNumber>
    </submittedName>
</protein>
<reference evidence="7 9" key="2">
    <citation type="submission" date="2015-09" db="EMBL/GenBank/DDBJ databases">
        <authorList>
            <person name="Rodrigo-Torres L."/>
            <person name="Arahal D.R."/>
        </authorList>
    </citation>
    <scope>NUCLEOTIDE SEQUENCE [LARGE SCALE GENOMIC DNA]</scope>
    <source>
        <strain evidence="7 9">CECT 5118</strain>
    </source>
</reference>
<dbReference type="Gene3D" id="3.30.420.40">
    <property type="match status" value="2"/>
</dbReference>
<name>A0A0P1FSF9_9RHOB</name>
<evidence type="ECO:0000259" key="6">
    <source>
        <dbReference type="Pfam" id="PF02782"/>
    </source>
</evidence>
<accession>A0A0P1FSF9</accession>
<dbReference type="PANTHER" id="PTHR43095">
    <property type="entry name" value="SUGAR KINASE"/>
    <property type="match status" value="1"/>
</dbReference>
<reference evidence="8 10" key="1">
    <citation type="submission" date="2015-09" db="EMBL/GenBank/DDBJ databases">
        <authorList>
            <consortium name="Swine Surveillance"/>
        </authorList>
    </citation>
    <scope>NUCLEOTIDE SEQUENCE [LARGE SCALE GENOMIC DNA]</scope>
    <source>
        <strain evidence="8 10">5120</strain>
    </source>
</reference>
<evidence type="ECO:0000313" key="8">
    <source>
        <dbReference type="EMBL" id="CUH71426.1"/>
    </source>
</evidence>
<dbReference type="Proteomes" id="UP000051887">
    <property type="component" value="Unassembled WGS sequence"/>
</dbReference>
<dbReference type="Proteomes" id="UP000051086">
    <property type="component" value="Unassembled WGS sequence"/>
</dbReference>
<organism evidence="8 10">
    <name type="scientific">Thalassovita autumnalis</name>
    <dbReference type="NCBI Taxonomy" id="2072972"/>
    <lineage>
        <taxon>Bacteria</taxon>
        <taxon>Pseudomonadati</taxon>
        <taxon>Pseudomonadota</taxon>
        <taxon>Alphaproteobacteria</taxon>
        <taxon>Rhodobacterales</taxon>
        <taxon>Roseobacteraceae</taxon>
        <taxon>Thalassovita</taxon>
    </lineage>
</organism>
<dbReference type="SUPFAM" id="SSF53067">
    <property type="entry name" value="Actin-like ATPase domain"/>
    <property type="match status" value="2"/>
</dbReference>
<evidence type="ECO:0000313" key="7">
    <source>
        <dbReference type="EMBL" id="CUH68894.1"/>
    </source>
</evidence>
<feature type="domain" description="Carbohydrate kinase FGGY C-terminal" evidence="6">
    <location>
        <begin position="274"/>
        <end position="459"/>
    </location>
</feature>
<keyword evidence="3 4" id="KW-0418">Kinase</keyword>
<dbReference type="AlphaFoldDB" id="A0A0P1FSF9"/>
<dbReference type="GO" id="GO:0005975">
    <property type="term" value="P:carbohydrate metabolic process"/>
    <property type="evidence" value="ECO:0007669"/>
    <property type="project" value="InterPro"/>
</dbReference>
<gene>
    <name evidence="8" type="primary">lyx</name>
    <name evidence="7" type="ORF">TL5118_02853</name>
    <name evidence="8" type="ORF">TL5120_01212</name>
</gene>
<dbReference type="PANTHER" id="PTHR43095:SF3">
    <property type="entry name" value="L-XYLULOSE_3-KETO-L-GULONATE KINASE"/>
    <property type="match status" value="1"/>
</dbReference>
<evidence type="ECO:0000256" key="1">
    <source>
        <dbReference type="ARBA" id="ARBA00009156"/>
    </source>
</evidence>
<dbReference type="Pfam" id="PF00370">
    <property type="entry name" value="FGGY_N"/>
    <property type="match status" value="1"/>
</dbReference>
<dbReference type="GO" id="GO:0016773">
    <property type="term" value="F:phosphotransferase activity, alcohol group as acceptor"/>
    <property type="evidence" value="ECO:0007669"/>
    <property type="project" value="InterPro"/>
</dbReference>
<evidence type="ECO:0000313" key="9">
    <source>
        <dbReference type="Proteomes" id="UP000051086"/>
    </source>
</evidence>
<proteinExistence type="inferred from homology"/>
<evidence type="ECO:0000259" key="5">
    <source>
        <dbReference type="Pfam" id="PF00370"/>
    </source>
</evidence>
<dbReference type="EMBL" id="CYSC01000020">
    <property type="protein sequence ID" value="CUH71426.1"/>
    <property type="molecule type" value="Genomic_DNA"/>
</dbReference>
<dbReference type="InterPro" id="IPR043129">
    <property type="entry name" value="ATPase_NBD"/>
</dbReference>
<keyword evidence="2 4" id="KW-0808">Transferase</keyword>
<dbReference type="EC" id="2.7.1.-" evidence="8"/>
<feature type="domain" description="Carbohydrate kinase FGGY N-terminal" evidence="5">
    <location>
        <begin position="20"/>
        <end position="264"/>
    </location>
</feature>
<dbReference type="Pfam" id="PF02782">
    <property type="entry name" value="FGGY_C"/>
    <property type="match status" value="1"/>
</dbReference>
<dbReference type="InterPro" id="IPR018485">
    <property type="entry name" value="FGGY_C"/>
</dbReference>
<evidence type="ECO:0000313" key="10">
    <source>
        <dbReference type="Proteomes" id="UP000051887"/>
    </source>
</evidence>
<dbReference type="PIRSF" id="PIRSF000538">
    <property type="entry name" value="GlpK"/>
    <property type="match status" value="1"/>
</dbReference>
<dbReference type="EMBL" id="CYSB01000036">
    <property type="protein sequence ID" value="CUH68894.1"/>
    <property type="molecule type" value="Genomic_DNA"/>
</dbReference>
<dbReference type="GO" id="GO:0016301">
    <property type="term" value="F:kinase activity"/>
    <property type="evidence" value="ECO:0007669"/>
    <property type="project" value="UniProtKB-KW"/>
</dbReference>
<dbReference type="InterPro" id="IPR018484">
    <property type="entry name" value="FGGY_N"/>
</dbReference>
<evidence type="ECO:0000256" key="2">
    <source>
        <dbReference type="ARBA" id="ARBA00022679"/>
    </source>
</evidence>
<evidence type="ECO:0000256" key="4">
    <source>
        <dbReference type="RuleBase" id="RU003733"/>
    </source>
</evidence>
<evidence type="ECO:0000256" key="3">
    <source>
        <dbReference type="ARBA" id="ARBA00022777"/>
    </source>
</evidence>
<dbReference type="InterPro" id="IPR050406">
    <property type="entry name" value="FGGY_Carb_Kinase"/>
</dbReference>
<dbReference type="CDD" id="cd07802">
    <property type="entry name" value="ASKHA_NBD_FGGY_EcLyxK-like"/>
    <property type="match status" value="1"/>
</dbReference>
<dbReference type="InterPro" id="IPR000577">
    <property type="entry name" value="Carb_kinase_FGGY"/>
</dbReference>
<keyword evidence="9" id="KW-1185">Reference proteome</keyword>
<comment type="similarity">
    <text evidence="1 4">Belongs to the FGGY kinase family.</text>
</comment>
<dbReference type="OrthoDB" id="9805576at2"/>
<sequence length="517" mass="55161">MARAAKKHGTSITVAEEQKYLLGLDAGNTVIKAVLFDLDGRQVAMQALDGQTATPAPGHVERDLSELWRNAGQVIRDCIAEAGIAPSQIAGVGCAGHGNGLYALDQSGAPLLGIQSLDTRAAAVAEELSSANGAALHDICLQRPWPSQTPVLLAWVKRHQPEVYAQIGTVLLCKDFITYQLTGARVTEISDMSGCGLTRMPDCRYDADLMAHYGLSDAMDLLPPMVQPADIAGHVTAEAAAATGLAEGTPVIGGYFDVISSALGSGVCRDGEASIIAGTWSINQVFSAQPVRDGDVFMASGFAPGRFVNIEASATSAANLEWYVRELVERGAHHDDPFGFCNDLVRQVTPALDDPICQPFLYGSGQGADYRGGYFGLAGWHGEAHMLRALFEGVVFEHRRHIEVLRRAGVRFDSAVLSGGGSRSPHWPQIFADCLGLPIRVAEARETGALGAAIGVAVAVGLAEDYEAAVGRMTRAKADFTPDPAMQAHYDQRYQLYCDLNAAMQPLWARLNQMRDA</sequence>
<dbReference type="InterPro" id="IPR018483">
    <property type="entry name" value="Carb_kinase_FGGY_CS"/>
</dbReference>